<evidence type="ECO:0000256" key="5">
    <source>
        <dbReference type="ARBA" id="ARBA00022840"/>
    </source>
</evidence>
<sequence>MFSLVSFVLIFALASRAFAFNITVGKQNLTTAQILDVPDSVVKTACATNCTAATSLIQACNNDSACLCKSDTVAALLNCEQCMFTKLVEINQKMDFRVGSGSVLAGYAASCKAANITLAANQTALKLPSNWDGPFVAVLPVGGAVVAVITAGFLGISGLFLLSNIRSLSTSAHAEVNHETEAFFTSAPFYSVQPASKRLTAAEEEWLQEDQLQPSSNIPSHPVDPDQPQERFDWRLRASSRTQKPPAPSDSQTAPRQRYTRRKQPPMRSVQQGEPFYDAIQNYEDRFLKLLAAEQADAEAVLQERLSTWTLARLKEEGYCLTELSAYWLQENQFGRPVASFALAPGVVLPDHRFENGTQVLVSRIDPLLEGDKVIKGSVVSSTSSQIKVSFADMFDVDDGQWRLDVGRSNIIYDRMREAIGYLHHDPQDLGAASAADPQPILVGTHLRDVLLRTFEPSEEPHEHVKVQAPDEVAYLPHEELEHAGKPTAGASGLGAFKDDMRIQSWARRYAEVDPVVVEGDPVLEGLNATQRRAVATMIGQRISLVQGPPGTGKTKTIIEAVKLLKLHFEVPQPILVCTYTNVAVDNLVEGLIASGVKALRVGSGSNVRSSLIQHTLDHKLANHHLSPSLLGLIKGEDQLAAKVDDLRSRLGEVTKQKRSTRAQQKAENMTRALLAMEANHAQLRSRKYAMRQEMLRDVVSAADVICTTCITSACVALKVIDFPVVFLDEASMSTEPASLIPIMKGSRHVALIGDHKQLPPVITSPEAQALGLGLSLFERLTQEGVVPSMMLDTQYRMHPAISRFPSSEFYNHALQDGTVDDDGNIHSRLTPPASQHLREDVATGNRPSVIFIDHAGAESLKERSRVNLNEAHLVASIVEDLLLNNPQLMGRDIGIIAPQRFREVLGDHRAMQLANVEIKTVDGFEGREKEVIIFSTVRNNPGGYIGFLADRRRLNVGLTRARRGLFVVGNLSTLKAGKRSAREKEGVIGVGKGAESWKRYAKYVAEHGLVVKLEGDALVRALYGNLNAARGAVPAAIAA</sequence>
<dbReference type="InterPro" id="IPR041677">
    <property type="entry name" value="DNA2/NAM7_AAA_11"/>
</dbReference>
<dbReference type="PANTHER" id="PTHR10887:SF517">
    <property type="entry name" value="RNA HELICASE NONSENSE MRNA REDUCING FACTOR"/>
    <property type="match status" value="1"/>
</dbReference>
<comment type="caution">
    <text evidence="12">The sequence shown here is derived from an EMBL/GenBank/DDBJ whole genome shotgun (WGS) entry which is preliminary data.</text>
</comment>
<dbReference type="SUPFAM" id="SSF52540">
    <property type="entry name" value="P-loop containing nucleoside triphosphate hydrolases"/>
    <property type="match status" value="1"/>
</dbReference>
<feature type="region of interest" description="Disordered" evidence="7">
    <location>
        <begin position="208"/>
        <end position="274"/>
    </location>
</feature>
<evidence type="ECO:0000256" key="6">
    <source>
        <dbReference type="SAM" id="Coils"/>
    </source>
</evidence>
<dbReference type="PANTHER" id="PTHR10887">
    <property type="entry name" value="DNA2/NAM7 HELICASE FAMILY"/>
    <property type="match status" value="1"/>
</dbReference>
<dbReference type="GO" id="GO:0005524">
    <property type="term" value="F:ATP binding"/>
    <property type="evidence" value="ECO:0007669"/>
    <property type="project" value="UniProtKB-KW"/>
</dbReference>
<keyword evidence="6" id="KW-0175">Coiled coil</keyword>
<keyword evidence="8" id="KW-0472">Membrane</keyword>
<dbReference type="Pfam" id="PF13086">
    <property type="entry name" value="AAA_11"/>
    <property type="match status" value="1"/>
</dbReference>
<dbReference type="InterPro" id="IPR045055">
    <property type="entry name" value="DNA2/NAM7-like"/>
</dbReference>
<proteinExistence type="inferred from homology"/>
<dbReference type="CDD" id="cd18808">
    <property type="entry name" value="SF1_C_Upf1"/>
    <property type="match status" value="1"/>
</dbReference>
<evidence type="ECO:0000256" key="3">
    <source>
        <dbReference type="ARBA" id="ARBA00022801"/>
    </source>
</evidence>
<dbReference type="GO" id="GO:0005694">
    <property type="term" value="C:chromosome"/>
    <property type="evidence" value="ECO:0007669"/>
    <property type="project" value="UniProtKB-ARBA"/>
</dbReference>
<feature type="domain" description="DNA2/NAM7 helicase-like C-terminal" evidence="11">
    <location>
        <begin position="775"/>
        <end position="971"/>
    </location>
</feature>
<dbReference type="Pfam" id="PF13087">
    <property type="entry name" value="AAA_12"/>
    <property type="match status" value="1"/>
</dbReference>
<dbReference type="FunFam" id="3.40.50.300:FF:000326">
    <property type="entry name" value="P-loop containing nucleoside triphosphate hydrolase"/>
    <property type="match status" value="1"/>
</dbReference>
<dbReference type="Gene3D" id="3.40.50.300">
    <property type="entry name" value="P-loop containing nucleotide triphosphate hydrolases"/>
    <property type="match status" value="2"/>
</dbReference>
<reference evidence="12" key="1">
    <citation type="submission" date="2022-07" db="EMBL/GenBank/DDBJ databases">
        <title>The genome of Lyophyllum shimeji provides insight into the initial evolution of ectomycorrhizal fungal genome.</title>
        <authorList>
            <person name="Kobayashi Y."/>
            <person name="Shibata T."/>
            <person name="Hirakawa H."/>
            <person name="Shigenobu S."/>
            <person name="Nishiyama T."/>
            <person name="Yamada A."/>
            <person name="Hasebe M."/>
            <person name="Kawaguchi M."/>
        </authorList>
    </citation>
    <scope>NUCLEOTIDE SEQUENCE</scope>
    <source>
        <strain evidence="12">AT787</strain>
    </source>
</reference>
<keyword evidence="8" id="KW-1133">Transmembrane helix</keyword>
<feature type="chain" id="PRO_5040254503" evidence="9">
    <location>
        <begin position="20"/>
        <end position="1040"/>
    </location>
</feature>
<dbReference type="GO" id="GO:0016787">
    <property type="term" value="F:hydrolase activity"/>
    <property type="evidence" value="ECO:0007669"/>
    <property type="project" value="UniProtKB-KW"/>
</dbReference>
<dbReference type="GO" id="GO:0003724">
    <property type="term" value="F:RNA helicase activity"/>
    <property type="evidence" value="ECO:0007669"/>
    <property type="project" value="TreeGrafter"/>
</dbReference>
<dbReference type="GO" id="GO:0000184">
    <property type="term" value="P:nuclear-transcribed mRNA catabolic process, nonsense-mediated decay"/>
    <property type="evidence" value="ECO:0007669"/>
    <property type="project" value="TreeGrafter"/>
</dbReference>
<keyword evidence="13" id="KW-1185">Reference proteome</keyword>
<evidence type="ECO:0000259" key="11">
    <source>
        <dbReference type="Pfam" id="PF13087"/>
    </source>
</evidence>
<keyword evidence="4" id="KW-0347">Helicase</keyword>
<dbReference type="AlphaFoldDB" id="A0A9P3UVG2"/>
<evidence type="ECO:0000313" key="13">
    <source>
        <dbReference type="Proteomes" id="UP001063166"/>
    </source>
</evidence>
<feature type="compositionally biased region" description="Polar residues" evidence="7">
    <location>
        <begin position="239"/>
        <end position="255"/>
    </location>
</feature>
<keyword evidence="3 12" id="KW-0378">Hydrolase</keyword>
<protein>
    <submittedName>
        <fullName evidence="12">P-loop containing nucleoside triphosphate hydrolase protein</fullName>
    </submittedName>
</protein>
<gene>
    <name evidence="12" type="ORF">LshimejAT787_1600560</name>
</gene>
<feature type="coiled-coil region" evidence="6">
    <location>
        <begin position="660"/>
        <end position="687"/>
    </location>
</feature>
<comment type="similarity">
    <text evidence="1">Belongs to the DNA2/NAM7 helicase family.</text>
</comment>
<evidence type="ECO:0000259" key="10">
    <source>
        <dbReference type="Pfam" id="PF13086"/>
    </source>
</evidence>
<dbReference type="InterPro" id="IPR041679">
    <property type="entry name" value="DNA2/NAM7-like_C"/>
</dbReference>
<dbReference type="Gene3D" id="2.40.30.270">
    <property type="match status" value="1"/>
</dbReference>
<dbReference type="EMBL" id="BRPK01000016">
    <property type="protein sequence ID" value="GLB44126.1"/>
    <property type="molecule type" value="Genomic_DNA"/>
</dbReference>
<name>A0A9P3UVG2_LYOSH</name>
<evidence type="ECO:0000256" key="7">
    <source>
        <dbReference type="SAM" id="MobiDB-lite"/>
    </source>
</evidence>
<evidence type="ECO:0000256" key="2">
    <source>
        <dbReference type="ARBA" id="ARBA00022741"/>
    </source>
</evidence>
<keyword evidence="2" id="KW-0547">Nucleotide-binding</keyword>
<dbReference type="InterPro" id="IPR027417">
    <property type="entry name" value="P-loop_NTPase"/>
</dbReference>
<feature type="signal peptide" evidence="9">
    <location>
        <begin position="1"/>
        <end position="19"/>
    </location>
</feature>
<feature type="domain" description="DNA2/NAM7 helicase helicase" evidence="10">
    <location>
        <begin position="527"/>
        <end position="765"/>
    </location>
</feature>
<dbReference type="Proteomes" id="UP001063166">
    <property type="component" value="Unassembled WGS sequence"/>
</dbReference>
<evidence type="ECO:0000256" key="1">
    <source>
        <dbReference type="ARBA" id="ARBA00007913"/>
    </source>
</evidence>
<evidence type="ECO:0000256" key="9">
    <source>
        <dbReference type="SAM" id="SignalP"/>
    </source>
</evidence>
<evidence type="ECO:0000313" key="12">
    <source>
        <dbReference type="EMBL" id="GLB44126.1"/>
    </source>
</evidence>
<dbReference type="GO" id="GO:0005737">
    <property type="term" value="C:cytoplasm"/>
    <property type="evidence" value="ECO:0007669"/>
    <property type="project" value="TreeGrafter"/>
</dbReference>
<dbReference type="InterPro" id="IPR047187">
    <property type="entry name" value="SF1_C_Upf1"/>
</dbReference>
<evidence type="ECO:0000256" key="4">
    <source>
        <dbReference type="ARBA" id="ARBA00022806"/>
    </source>
</evidence>
<accession>A0A9P3UVG2</accession>
<keyword evidence="9" id="KW-0732">Signal</keyword>
<organism evidence="12 13">
    <name type="scientific">Lyophyllum shimeji</name>
    <name type="common">Hon-shimeji</name>
    <name type="synonym">Tricholoma shimeji</name>
    <dbReference type="NCBI Taxonomy" id="47721"/>
    <lineage>
        <taxon>Eukaryota</taxon>
        <taxon>Fungi</taxon>
        <taxon>Dikarya</taxon>
        <taxon>Basidiomycota</taxon>
        <taxon>Agaricomycotina</taxon>
        <taxon>Agaricomycetes</taxon>
        <taxon>Agaricomycetidae</taxon>
        <taxon>Agaricales</taxon>
        <taxon>Tricholomatineae</taxon>
        <taxon>Lyophyllaceae</taxon>
        <taxon>Lyophyllum</taxon>
    </lineage>
</organism>
<feature type="transmembrane region" description="Helical" evidence="8">
    <location>
        <begin position="135"/>
        <end position="162"/>
    </location>
</feature>
<keyword evidence="8" id="KW-0812">Transmembrane</keyword>
<feature type="compositionally biased region" description="Polar residues" evidence="7">
    <location>
        <begin position="210"/>
        <end position="219"/>
    </location>
</feature>
<evidence type="ECO:0000256" key="8">
    <source>
        <dbReference type="SAM" id="Phobius"/>
    </source>
</evidence>
<dbReference type="OrthoDB" id="6513042at2759"/>
<keyword evidence="5" id="KW-0067">ATP-binding</keyword>